<gene>
    <name evidence="4" type="ORF">EMH_0037460</name>
</gene>
<dbReference type="RefSeq" id="XP_013353338.1">
    <property type="nucleotide sequence ID" value="XM_013497884.1"/>
</dbReference>
<keyword evidence="3" id="KW-0812">Transmembrane</keyword>
<organism evidence="4 5">
    <name type="scientific">Eimeria mitis</name>
    <dbReference type="NCBI Taxonomy" id="44415"/>
    <lineage>
        <taxon>Eukaryota</taxon>
        <taxon>Sar</taxon>
        <taxon>Alveolata</taxon>
        <taxon>Apicomplexa</taxon>
        <taxon>Conoidasida</taxon>
        <taxon>Coccidia</taxon>
        <taxon>Eucoccidiorida</taxon>
        <taxon>Eimeriorina</taxon>
        <taxon>Eimeriidae</taxon>
        <taxon>Eimeria</taxon>
    </lineage>
</organism>
<reference evidence="4" key="2">
    <citation type="submission" date="2013-10" db="EMBL/GenBank/DDBJ databases">
        <authorList>
            <person name="Aslett M."/>
        </authorList>
    </citation>
    <scope>NUCLEOTIDE SEQUENCE [LARGE SCALE GENOMIC DNA]</scope>
    <source>
        <strain evidence="4">Houghton</strain>
    </source>
</reference>
<dbReference type="Proteomes" id="UP000030744">
    <property type="component" value="Unassembled WGS sequence"/>
</dbReference>
<keyword evidence="3" id="KW-1133">Transmembrane helix</keyword>
<feature type="region of interest" description="Disordered" evidence="2">
    <location>
        <begin position="195"/>
        <end position="230"/>
    </location>
</feature>
<feature type="transmembrane region" description="Helical" evidence="3">
    <location>
        <begin position="537"/>
        <end position="557"/>
    </location>
</feature>
<dbReference type="VEuPathDB" id="ToxoDB:EMH_0037460"/>
<feature type="compositionally biased region" description="Basic and acidic residues" evidence="2">
    <location>
        <begin position="221"/>
        <end position="230"/>
    </location>
</feature>
<keyword evidence="3" id="KW-0472">Membrane</keyword>
<evidence type="ECO:0000256" key="3">
    <source>
        <dbReference type="SAM" id="Phobius"/>
    </source>
</evidence>
<dbReference type="AlphaFoldDB" id="U6K4T7"/>
<evidence type="ECO:0008006" key="6">
    <source>
        <dbReference type="Google" id="ProtNLM"/>
    </source>
</evidence>
<proteinExistence type="predicted"/>
<keyword evidence="5" id="KW-1185">Reference proteome</keyword>
<feature type="coiled-coil region" evidence="1">
    <location>
        <begin position="387"/>
        <end position="421"/>
    </location>
</feature>
<evidence type="ECO:0000256" key="1">
    <source>
        <dbReference type="SAM" id="Coils"/>
    </source>
</evidence>
<accession>U6K4T7</accession>
<dbReference type="OrthoDB" id="346131at2759"/>
<evidence type="ECO:0000313" key="4">
    <source>
        <dbReference type="EMBL" id="CDJ30773.1"/>
    </source>
</evidence>
<name>U6K4T7_9EIME</name>
<feature type="compositionally biased region" description="Low complexity" evidence="2">
    <location>
        <begin position="206"/>
        <end position="220"/>
    </location>
</feature>
<dbReference type="GeneID" id="25378523"/>
<keyword evidence="1" id="KW-0175">Coiled coil</keyword>
<evidence type="ECO:0000256" key="2">
    <source>
        <dbReference type="SAM" id="MobiDB-lite"/>
    </source>
</evidence>
<sequence>MKSLFPATALGGQLDSPFTQGNLKPEGSNADPGVFGGSLSAAGATSGQAFPLPFAQDLQKGALEFQGTALYPEVAAVLTPARYSATLYWDISTQLRSNPGVTPIIRARWHTAEQYVAAAAALRDDRAPVRAQSPTQFLRDKGLALVPATQESLVDEKGRPLPYPFSLPTALQLLQSAFGTEYAVKELATGELPSDAQSLGVSASGRGASDSPTSGSSGRSPRSERNHTRETTSAFLRWIPFGLTRKSSPAEGVGELAVGVRAEDGALIEPPENEEFFVESLSRSLPRHWLRAPDGRHLVIVLDDQITECRNLLHLAVNSSSGGTPVFVENSEGLDPRKLLKRLKDERIDGKKIAFVLFALGGSEVMPMNAAFLDRAVLRVPKADDIKSFLKRQEEEAAEELASEKRELEQMQQHMEKRTEHLLEVAGGSTAAKIDEINMDLKQDSGKSDLLEAYTSSKVEQPPVLVLNPFDEFLLRFNYTEVSDLTSYAEALAMELRNEPLEISIGGDSHRIAVMILSDPPEAETELGPAWVRLNRLIHMAIAISMIVGLLCCLCMWRLMILLKQR</sequence>
<protein>
    <recommendedName>
        <fullName evidence="6">Transmembrane protein</fullName>
    </recommendedName>
</protein>
<reference evidence="4" key="1">
    <citation type="submission" date="2013-10" db="EMBL/GenBank/DDBJ databases">
        <title>Genomic analysis of the causative agents of coccidiosis in chickens.</title>
        <authorList>
            <person name="Reid A.J."/>
            <person name="Blake D."/>
            <person name="Billington K."/>
            <person name="Browne H."/>
            <person name="Dunn M."/>
            <person name="Hung S."/>
            <person name="Kawahara F."/>
            <person name="Miranda-Saavedra D."/>
            <person name="Mourier T."/>
            <person name="Nagra H."/>
            <person name="Otto T.D."/>
            <person name="Rawlings N."/>
            <person name="Sanchez A."/>
            <person name="Sanders M."/>
            <person name="Subramaniam C."/>
            <person name="Tay Y."/>
            <person name="Dear P."/>
            <person name="Doerig C."/>
            <person name="Gruber A."/>
            <person name="Parkinson J."/>
            <person name="Shirley M."/>
            <person name="Wan K.L."/>
            <person name="Berriman M."/>
            <person name="Tomley F."/>
            <person name="Pain A."/>
        </authorList>
    </citation>
    <scope>NUCLEOTIDE SEQUENCE [LARGE SCALE GENOMIC DNA]</scope>
    <source>
        <strain evidence="4">Houghton</strain>
    </source>
</reference>
<evidence type="ECO:0000313" key="5">
    <source>
        <dbReference type="Proteomes" id="UP000030744"/>
    </source>
</evidence>
<dbReference type="EMBL" id="HG682767">
    <property type="protein sequence ID" value="CDJ30773.1"/>
    <property type="molecule type" value="Genomic_DNA"/>
</dbReference>
<feature type="region of interest" description="Disordered" evidence="2">
    <location>
        <begin position="12"/>
        <end position="35"/>
    </location>
</feature>